<name>A0ABS1JJ37_9BURK</name>
<evidence type="ECO:0000256" key="1">
    <source>
        <dbReference type="SAM" id="MobiDB-lite"/>
    </source>
</evidence>
<keyword evidence="4" id="KW-1185">Reference proteome</keyword>
<dbReference type="EMBL" id="JAEQND010000002">
    <property type="protein sequence ID" value="MBL0424238.1"/>
    <property type="molecule type" value="Genomic_DNA"/>
</dbReference>
<gene>
    <name evidence="3" type="ORF">JI746_03875</name>
</gene>
<comment type="caution">
    <text evidence="3">The sequence shown here is derived from an EMBL/GenBank/DDBJ whole genome shotgun (WGS) entry which is preliminary data.</text>
</comment>
<feature type="domain" description="Ribbon-helix-helix protein RHH" evidence="2">
    <location>
        <begin position="1"/>
        <end position="44"/>
    </location>
</feature>
<protein>
    <submittedName>
        <fullName evidence="3">CopG family transcriptional regulator</fullName>
    </submittedName>
</protein>
<sequence length="66" mass="7663">MELKTARLTILIDPGKKQAFEELCRTQDMTPSQVVRRLIRDFMEQQEALAPRRAPARKPAATRRAR</sequence>
<accession>A0ABS1JJ37</accession>
<reference evidence="3 4" key="1">
    <citation type="journal article" date="2017" name="Int. J. Syst. Evol. Microbiol.">
        <title>Ramlibacter alkalitolerans sp. nov., alkali-tolerant bacterium isolated from soil of ginseng.</title>
        <authorList>
            <person name="Lee D.H."/>
            <person name="Cha C.J."/>
        </authorList>
    </citation>
    <scope>NUCLEOTIDE SEQUENCE [LARGE SCALE GENOMIC DNA]</scope>
    <source>
        <strain evidence="3 4">KACC 19305</strain>
    </source>
</reference>
<dbReference type="Pfam" id="PF19839">
    <property type="entry name" value="RHH_9"/>
    <property type="match status" value="1"/>
</dbReference>
<dbReference type="RefSeq" id="WP_201687477.1">
    <property type="nucleotide sequence ID" value="NZ_JAEQND010000002.1"/>
</dbReference>
<evidence type="ECO:0000259" key="2">
    <source>
        <dbReference type="Pfam" id="PF19839"/>
    </source>
</evidence>
<proteinExistence type="predicted"/>
<dbReference type="InterPro" id="IPR045559">
    <property type="entry name" value="RHH_9"/>
</dbReference>
<dbReference type="InterPro" id="IPR010985">
    <property type="entry name" value="Ribbon_hlx_hlx"/>
</dbReference>
<feature type="compositionally biased region" description="Basic residues" evidence="1">
    <location>
        <begin position="54"/>
        <end position="66"/>
    </location>
</feature>
<evidence type="ECO:0000313" key="4">
    <source>
        <dbReference type="Proteomes" id="UP000622707"/>
    </source>
</evidence>
<evidence type="ECO:0000313" key="3">
    <source>
        <dbReference type="EMBL" id="MBL0424238.1"/>
    </source>
</evidence>
<organism evidence="3 4">
    <name type="scientific">Ramlibacter alkalitolerans</name>
    <dbReference type="NCBI Taxonomy" id="2039631"/>
    <lineage>
        <taxon>Bacteria</taxon>
        <taxon>Pseudomonadati</taxon>
        <taxon>Pseudomonadota</taxon>
        <taxon>Betaproteobacteria</taxon>
        <taxon>Burkholderiales</taxon>
        <taxon>Comamonadaceae</taxon>
        <taxon>Ramlibacter</taxon>
    </lineage>
</organism>
<dbReference type="Proteomes" id="UP000622707">
    <property type="component" value="Unassembled WGS sequence"/>
</dbReference>
<feature type="region of interest" description="Disordered" evidence="1">
    <location>
        <begin position="46"/>
        <end position="66"/>
    </location>
</feature>
<dbReference type="SUPFAM" id="SSF47598">
    <property type="entry name" value="Ribbon-helix-helix"/>
    <property type="match status" value="1"/>
</dbReference>